<dbReference type="EMBL" id="CP163441">
    <property type="protein sequence ID" value="XDQ44354.1"/>
    <property type="molecule type" value="Genomic_DNA"/>
</dbReference>
<name>A0AB39QPG8_9ACTN</name>
<protein>
    <submittedName>
        <fullName evidence="1">Uncharacterized protein</fullName>
    </submittedName>
</protein>
<dbReference type="AlphaFoldDB" id="A0AB39QPG8"/>
<dbReference type="RefSeq" id="WP_369223280.1">
    <property type="nucleotide sequence ID" value="NZ_CP163441.1"/>
</dbReference>
<accession>A0AB39QPG8</accession>
<sequence>MSERTAAAWMTWSRAAWSAMVKLARSGSVPGAVWVASAIAIRIS</sequence>
<gene>
    <name evidence="1" type="ORF">AB5J52_19990</name>
</gene>
<reference evidence="1" key="1">
    <citation type="submission" date="2024-07" db="EMBL/GenBank/DDBJ databases">
        <authorList>
            <person name="Yu S.T."/>
        </authorList>
    </citation>
    <scope>NUCLEOTIDE SEQUENCE</scope>
    <source>
        <strain evidence="1">R39</strain>
    </source>
</reference>
<evidence type="ECO:0000313" key="1">
    <source>
        <dbReference type="EMBL" id="XDQ44354.1"/>
    </source>
</evidence>
<organism evidence="1">
    <name type="scientific">Streptomyces sp. R39</name>
    <dbReference type="NCBI Taxonomy" id="3238631"/>
    <lineage>
        <taxon>Bacteria</taxon>
        <taxon>Bacillati</taxon>
        <taxon>Actinomycetota</taxon>
        <taxon>Actinomycetes</taxon>
        <taxon>Kitasatosporales</taxon>
        <taxon>Streptomycetaceae</taxon>
        <taxon>Streptomyces</taxon>
    </lineage>
</organism>
<proteinExistence type="predicted"/>